<dbReference type="EMBL" id="JBHSMS010000076">
    <property type="protein sequence ID" value="MFC5513669.1"/>
    <property type="molecule type" value="Genomic_DNA"/>
</dbReference>
<gene>
    <name evidence="1" type="ORF">ACFPOU_21440</name>
</gene>
<dbReference type="RefSeq" id="WP_379726275.1">
    <property type="nucleotide sequence ID" value="NZ_JBHSMS010000076.1"/>
</dbReference>
<dbReference type="InterPro" id="IPR025332">
    <property type="entry name" value="DUF4238"/>
</dbReference>
<evidence type="ECO:0000313" key="1">
    <source>
        <dbReference type="EMBL" id="MFC5513669.1"/>
    </source>
</evidence>
<name>A0ABW0PTD9_9BURK</name>
<organism evidence="1 2">
    <name type="scientific">Massilia jejuensis</name>
    <dbReference type="NCBI Taxonomy" id="648894"/>
    <lineage>
        <taxon>Bacteria</taxon>
        <taxon>Pseudomonadati</taxon>
        <taxon>Pseudomonadota</taxon>
        <taxon>Betaproteobacteria</taxon>
        <taxon>Burkholderiales</taxon>
        <taxon>Oxalobacteraceae</taxon>
        <taxon>Telluria group</taxon>
        <taxon>Massilia</taxon>
    </lineage>
</organism>
<protein>
    <submittedName>
        <fullName evidence="1">DUF4238 domain-containing protein</fullName>
    </submittedName>
</protein>
<dbReference type="Proteomes" id="UP001596031">
    <property type="component" value="Unassembled WGS sequence"/>
</dbReference>
<dbReference type="Pfam" id="PF14022">
    <property type="entry name" value="DUF4238"/>
    <property type="match status" value="1"/>
</dbReference>
<keyword evidence="2" id="KW-1185">Reference proteome</keyword>
<accession>A0ABW0PTD9</accession>
<sequence>MTQQSHRHHYVPIWYQKGFLGPGQTSFKILDMRPQVFRDASGKVRGQGPAILNKGPDAHFWERDLYTIRWLGRTDDIIERQLFGAIDKTGQRAIQAWLAEDYRTVHETYMHVYEFMDALRLRTPKEALIYSPPSAPSTLSV</sequence>
<evidence type="ECO:0000313" key="2">
    <source>
        <dbReference type="Proteomes" id="UP001596031"/>
    </source>
</evidence>
<reference evidence="2" key="1">
    <citation type="journal article" date="2019" name="Int. J. Syst. Evol. Microbiol.">
        <title>The Global Catalogue of Microorganisms (GCM) 10K type strain sequencing project: providing services to taxonomists for standard genome sequencing and annotation.</title>
        <authorList>
            <consortium name="The Broad Institute Genomics Platform"/>
            <consortium name="The Broad Institute Genome Sequencing Center for Infectious Disease"/>
            <person name="Wu L."/>
            <person name="Ma J."/>
        </authorList>
    </citation>
    <scope>NUCLEOTIDE SEQUENCE [LARGE SCALE GENOMIC DNA]</scope>
    <source>
        <strain evidence="2">CCUG 38813</strain>
    </source>
</reference>
<proteinExistence type="predicted"/>
<comment type="caution">
    <text evidence="1">The sequence shown here is derived from an EMBL/GenBank/DDBJ whole genome shotgun (WGS) entry which is preliminary data.</text>
</comment>